<dbReference type="InterPro" id="IPR013154">
    <property type="entry name" value="ADH-like_N"/>
</dbReference>
<keyword evidence="1" id="KW-0521">NADP</keyword>
<dbReference type="CDD" id="cd05289">
    <property type="entry name" value="MDR_like_2"/>
    <property type="match status" value="1"/>
</dbReference>
<proteinExistence type="predicted"/>
<dbReference type="InterPro" id="IPR036291">
    <property type="entry name" value="NAD(P)-bd_dom_sf"/>
</dbReference>
<protein>
    <submittedName>
        <fullName evidence="3">Alcohol dehydrogenase</fullName>
    </submittedName>
</protein>
<dbReference type="GO" id="GO:0003960">
    <property type="term" value="F:quinone reductase (NADPH) activity"/>
    <property type="evidence" value="ECO:0007669"/>
    <property type="project" value="TreeGrafter"/>
</dbReference>
<name>A0A1X9LMI0_9MICO</name>
<dbReference type="Proteomes" id="UP000192775">
    <property type="component" value="Chromosome"/>
</dbReference>
<gene>
    <name evidence="3" type="ORF">B5808_15230</name>
</gene>
<evidence type="ECO:0000256" key="1">
    <source>
        <dbReference type="ARBA" id="ARBA00022857"/>
    </source>
</evidence>
<reference evidence="3 4" key="1">
    <citation type="submission" date="2017-04" db="EMBL/GenBank/DDBJ databases">
        <authorList>
            <person name="Afonso C.L."/>
            <person name="Miller P.J."/>
            <person name="Scott M.A."/>
            <person name="Spackman E."/>
            <person name="Goraichik I."/>
            <person name="Dimitrov K.M."/>
            <person name="Suarez D.L."/>
            <person name="Swayne D.E."/>
        </authorList>
    </citation>
    <scope>NUCLEOTIDE SEQUENCE [LARGE SCALE GENOMIC DNA]</scope>
    <source>
        <strain evidence="4">XA(T)</strain>
    </source>
</reference>
<dbReference type="InterPro" id="IPR020843">
    <property type="entry name" value="ER"/>
</dbReference>
<dbReference type="PANTHER" id="PTHR48106:SF13">
    <property type="entry name" value="QUINONE OXIDOREDUCTASE-RELATED"/>
    <property type="match status" value="1"/>
</dbReference>
<dbReference type="STRING" id="1619308.B5808_15230"/>
<dbReference type="AlphaFoldDB" id="A0A1X9LMI0"/>
<dbReference type="InterPro" id="IPR011032">
    <property type="entry name" value="GroES-like_sf"/>
</dbReference>
<dbReference type="Gene3D" id="3.90.180.10">
    <property type="entry name" value="Medium-chain alcohol dehydrogenases, catalytic domain"/>
    <property type="match status" value="1"/>
</dbReference>
<dbReference type="RefSeq" id="WP_085020553.1">
    <property type="nucleotide sequence ID" value="NZ_BMHD01000001.1"/>
</dbReference>
<dbReference type="KEGG" id="cphy:B5808_15230"/>
<sequence>MAVHRTATAWVAEDFGGLDVFREVELEVPAPGPGEVTIDVQAAGMNPADAKHVAHGTDRSLLPVRVGYEVAGIISAIGPDTSIASGGGAVGDAVLAFRIRGGYASAVTVPAKDVYAKPDTLDFAEAANLLLAGTTAAEMLAVTGVGPGDTVLLHGASGAVGVSVLQQASLLGASVIGTASPARFEAVREFGGEPVEYGEGLLERVRALAPDGVAASLDAVGTDEAADVSLAVTADRQRIVTIANAGRAKADGFRFIQGAIPSSQEYRDANRQRIIDLAAARSLVVPIARTFPLDQARDALRLLMEQHPGGKLALIPGPEATDIRG</sequence>
<accession>A0A1X9LMI0</accession>
<dbReference type="SUPFAM" id="SSF50129">
    <property type="entry name" value="GroES-like"/>
    <property type="match status" value="1"/>
</dbReference>
<dbReference type="GO" id="GO:0035925">
    <property type="term" value="F:mRNA 3'-UTR AU-rich region binding"/>
    <property type="evidence" value="ECO:0007669"/>
    <property type="project" value="TreeGrafter"/>
</dbReference>
<keyword evidence="4" id="KW-1185">Reference proteome</keyword>
<dbReference type="Pfam" id="PF08240">
    <property type="entry name" value="ADH_N"/>
    <property type="match status" value="1"/>
</dbReference>
<evidence type="ECO:0000313" key="4">
    <source>
        <dbReference type="Proteomes" id="UP000192775"/>
    </source>
</evidence>
<dbReference type="SMART" id="SM00829">
    <property type="entry name" value="PKS_ER"/>
    <property type="match status" value="1"/>
</dbReference>
<dbReference type="Gene3D" id="3.40.50.720">
    <property type="entry name" value="NAD(P)-binding Rossmann-like Domain"/>
    <property type="match status" value="1"/>
</dbReference>
<dbReference type="GO" id="GO:0005829">
    <property type="term" value="C:cytosol"/>
    <property type="evidence" value="ECO:0007669"/>
    <property type="project" value="TreeGrafter"/>
</dbReference>
<evidence type="ECO:0000313" key="3">
    <source>
        <dbReference type="EMBL" id="ARJ06415.1"/>
    </source>
</evidence>
<evidence type="ECO:0000256" key="2">
    <source>
        <dbReference type="ARBA" id="ARBA00023002"/>
    </source>
</evidence>
<dbReference type="Pfam" id="PF13602">
    <property type="entry name" value="ADH_zinc_N_2"/>
    <property type="match status" value="1"/>
</dbReference>
<dbReference type="SUPFAM" id="SSF51735">
    <property type="entry name" value="NAD(P)-binding Rossmann-fold domains"/>
    <property type="match status" value="1"/>
</dbReference>
<dbReference type="EMBL" id="CP020715">
    <property type="protein sequence ID" value="ARJ06415.1"/>
    <property type="molecule type" value="Genomic_DNA"/>
</dbReference>
<organism evidence="3 4">
    <name type="scientific">Cnuibacter physcomitrellae</name>
    <dbReference type="NCBI Taxonomy" id="1619308"/>
    <lineage>
        <taxon>Bacteria</taxon>
        <taxon>Bacillati</taxon>
        <taxon>Actinomycetota</taxon>
        <taxon>Actinomycetes</taxon>
        <taxon>Micrococcales</taxon>
        <taxon>Microbacteriaceae</taxon>
        <taxon>Cnuibacter</taxon>
    </lineage>
</organism>
<dbReference type="PANTHER" id="PTHR48106">
    <property type="entry name" value="QUINONE OXIDOREDUCTASE PIG3-RELATED"/>
    <property type="match status" value="1"/>
</dbReference>
<dbReference type="GO" id="GO:0070402">
    <property type="term" value="F:NADPH binding"/>
    <property type="evidence" value="ECO:0007669"/>
    <property type="project" value="TreeGrafter"/>
</dbReference>
<keyword evidence="2" id="KW-0560">Oxidoreductase</keyword>